<protein>
    <submittedName>
        <fullName evidence="1">NTP pyrophosphatase, house-cleaning of non-canonical NTPs</fullName>
    </submittedName>
</protein>
<dbReference type="STRING" id="91360.SAMN05660330_04095"/>
<proteinExistence type="predicted"/>
<dbReference type="EMBL" id="FNJI01000051">
    <property type="protein sequence ID" value="SDP78253.1"/>
    <property type="molecule type" value="Genomic_DNA"/>
</dbReference>
<dbReference type="InterPro" id="IPR052555">
    <property type="entry name" value="dCTP_Pyrophosphatase"/>
</dbReference>
<dbReference type="OrthoDB" id="9791898at2"/>
<sequence length="120" mass="14008">MPNKTLNLNDIETFLRNFAAARDWQQFHSPKNLVMALSGEAGELSELFQWLSEDQSWLKDDTETKKKVANELADILQYIVRISDLLSIDLNDALWKKLRRNEEKYPVELSKGTAKKYTEF</sequence>
<dbReference type="GO" id="GO:0005829">
    <property type="term" value="C:cytosol"/>
    <property type="evidence" value="ECO:0007669"/>
    <property type="project" value="TreeGrafter"/>
</dbReference>
<dbReference type="SUPFAM" id="SSF101386">
    <property type="entry name" value="all-alpha NTP pyrophosphatases"/>
    <property type="match status" value="1"/>
</dbReference>
<dbReference type="CDD" id="cd11537">
    <property type="entry name" value="NTP-PPase_RS21-C6_like"/>
    <property type="match status" value="1"/>
</dbReference>
<dbReference type="Gene3D" id="1.10.287.1080">
    <property type="entry name" value="MazG-like"/>
    <property type="match status" value="1"/>
</dbReference>
<organism evidence="1 2">
    <name type="scientific">Desulforhopalus singaporensis</name>
    <dbReference type="NCBI Taxonomy" id="91360"/>
    <lineage>
        <taxon>Bacteria</taxon>
        <taxon>Pseudomonadati</taxon>
        <taxon>Thermodesulfobacteriota</taxon>
        <taxon>Desulfobulbia</taxon>
        <taxon>Desulfobulbales</taxon>
        <taxon>Desulfocapsaceae</taxon>
        <taxon>Desulforhopalus</taxon>
    </lineage>
</organism>
<evidence type="ECO:0000313" key="2">
    <source>
        <dbReference type="Proteomes" id="UP000199073"/>
    </source>
</evidence>
<dbReference type="GO" id="GO:0006253">
    <property type="term" value="P:dCTP catabolic process"/>
    <property type="evidence" value="ECO:0007669"/>
    <property type="project" value="TreeGrafter"/>
</dbReference>
<reference evidence="1 2" key="1">
    <citation type="submission" date="2016-10" db="EMBL/GenBank/DDBJ databases">
        <authorList>
            <person name="de Groot N.N."/>
        </authorList>
    </citation>
    <scope>NUCLEOTIDE SEQUENCE [LARGE SCALE GENOMIC DNA]</scope>
    <source>
        <strain evidence="1 2">DSM 12130</strain>
    </source>
</reference>
<keyword evidence="2" id="KW-1185">Reference proteome</keyword>
<dbReference type="PANTHER" id="PTHR46523">
    <property type="entry name" value="DCTP PYROPHOSPHATASE 1"/>
    <property type="match status" value="1"/>
</dbReference>
<accession>A0A1H0VIT0</accession>
<dbReference type="GO" id="GO:0047840">
    <property type="term" value="F:dCTP diphosphatase activity"/>
    <property type="evidence" value="ECO:0007669"/>
    <property type="project" value="TreeGrafter"/>
</dbReference>
<dbReference type="Pfam" id="PF12643">
    <property type="entry name" value="MazG-like"/>
    <property type="match status" value="1"/>
</dbReference>
<dbReference type="PANTHER" id="PTHR46523:SF1">
    <property type="entry name" value="DCTP PYROPHOSPHATASE 1"/>
    <property type="match status" value="1"/>
</dbReference>
<dbReference type="GO" id="GO:0042262">
    <property type="term" value="P:DNA protection"/>
    <property type="evidence" value="ECO:0007669"/>
    <property type="project" value="TreeGrafter"/>
</dbReference>
<dbReference type="PIRSF" id="PIRSF029826">
    <property type="entry name" value="UCP029826_pph"/>
    <property type="match status" value="1"/>
</dbReference>
<dbReference type="InterPro" id="IPR025984">
    <property type="entry name" value="DCTPP"/>
</dbReference>
<gene>
    <name evidence="1" type="ORF">SAMN05660330_04095</name>
</gene>
<evidence type="ECO:0000313" key="1">
    <source>
        <dbReference type="EMBL" id="SDP78253.1"/>
    </source>
</evidence>
<dbReference type="Proteomes" id="UP000199073">
    <property type="component" value="Unassembled WGS sequence"/>
</dbReference>
<dbReference type="AlphaFoldDB" id="A0A1H0VIT0"/>
<name>A0A1H0VIT0_9BACT</name>